<name>A0A4Z2IT36_9TELE</name>
<evidence type="ECO:0000313" key="1">
    <source>
        <dbReference type="EMBL" id="TNN81169.1"/>
    </source>
</evidence>
<proteinExistence type="predicted"/>
<evidence type="ECO:0000313" key="2">
    <source>
        <dbReference type="Proteomes" id="UP000314294"/>
    </source>
</evidence>
<reference evidence="1 2" key="1">
    <citation type="submission" date="2019-03" db="EMBL/GenBank/DDBJ databases">
        <title>First draft genome of Liparis tanakae, snailfish: a comprehensive survey of snailfish specific genes.</title>
        <authorList>
            <person name="Kim W."/>
            <person name="Song I."/>
            <person name="Jeong J.-H."/>
            <person name="Kim D."/>
            <person name="Kim S."/>
            <person name="Ryu S."/>
            <person name="Song J.Y."/>
            <person name="Lee S.K."/>
        </authorList>
    </citation>
    <scope>NUCLEOTIDE SEQUENCE [LARGE SCALE GENOMIC DNA]</scope>
    <source>
        <tissue evidence="1">Muscle</tissue>
    </source>
</reference>
<gene>
    <name evidence="1" type="ORF">EYF80_008503</name>
</gene>
<dbReference type="AlphaFoldDB" id="A0A4Z2IT36"/>
<keyword evidence="2" id="KW-1185">Reference proteome</keyword>
<dbReference type="EMBL" id="SRLO01000048">
    <property type="protein sequence ID" value="TNN81169.1"/>
    <property type="molecule type" value="Genomic_DNA"/>
</dbReference>
<comment type="caution">
    <text evidence="1">The sequence shown here is derived from an EMBL/GenBank/DDBJ whole genome shotgun (WGS) entry which is preliminary data.</text>
</comment>
<dbReference type="Proteomes" id="UP000314294">
    <property type="component" value="Unassembled WGS sequence"/>
</dbReference>
<protein>
    <submittedName>
        <fullName evidence="1">Uncharacterized protein</fullName>
    </submittedName>
</protein>
<sequence length="515" mass="55765">MADSTAGYGVINRGPPVIMNRHLGKGTRSTLSSLALLPAAWSFGRCSAVTLQACSPHWGEQGKGKWRVMIPAKAHNVHRQDMRDLHQRGAREWMDGVEPRPRASPLSASGWLAPLEPSPACPIQLACFVYLHLSRLTANHRAPASVNTATLHRLADKESRQMTGGVQGRLETVLSRGGERLQPPWLPHATEGGAEEEDGGEVAIGQLPDTGFSYSHRPPLTPTRQFYSCGPNTRGNAIDATFERKGKDDDRGRHRIPKDTVLSDRKAAQGITSVTAVTDKHHQEPFDPFCDCARADRIGQGPVSHGILKGGVGGGKERGEGRLMCNTLKEEGSPSCFFSHTSSVHRAPRRGVKLQPPAASTSEGEGMSKQHMALPCQSHACKWSTLMGHLERQKGPDPSHTSAPFGALGSIKKQFSTQGFDVTLMPFNPCRPQAAEELWCSLVTRRRKRRHRGNEAGIKTSKGAACVVHLSTSEVVFESKGVGAGGQLGGGRSWEDENVRTGSVLRCVQLRGLQV</sequence>
<accession>A0A4Z2IT36</accession>
<organism evidence="1 2">
    <name type="scientific">Liparis tanakae</name>
    <name type="common">Tanaka's snailfish</name>
    <dbReference type="NCBI Taxonomy" id="230148"/>
    <lineage>
        <taxon>Eukaryota</taxon>
        <taxon>Metazoa</taxon>
        <taxon>Chordata</taxon>
        <taxon>Craniata</taxon>
        <taxon>Vertebrata</taxon>
        <taxon>Euteleostomi</taxon>
        <taxon>Actinopterygii</taxon>
        <taxon>Neopterygii</taxon>
        <taxon>Teleostei</taxon>
        <taxon>Neoteleostei</taxon>
        <taxon>Acanthomorphata</taxon>
        <taxon>Eupercaria</taxon>
        <taxon>Perciformes</taxon>
        <taxon>Cottioidei</taxon>
        <taxon>Cottales</taxon>
        <taxon>Liparidae</taxon>
        <taxon>Liparis</taxon>
    </lineage>
</organism>